<dbReference type="SUPFAM" id="SSF101898">
    <property type="entry name" value="NHL repeat"/>
    <property type="match status" value="1"/>
</dbReference>
<dbReference type="STRING" id="692418.SAMN04488029_2045"/>
<gene>
    <name evidence="4" type="ORF">SAMN04488029_2045</name>
</gene>
<dbReference type="OrthoDB" id="5292493at2"/>
<organism evidence="4 5">
    <name type="scientific">Reichenbachiella faecimaris</name>
    <dbReference type="NCBI Taxonomy" id="692418"/>
    <lineage>
        <taxon>Bacteria</taxon>
        <taxon>Pseudomonadati</taxon>
        <taxon>Bacteroidota</taxon>
        <taxon>Cytophagia</taxon>
        <taxon>Cytophagales</taxon>
        <taxon>Reichenbachiellaceae</taxon>
        <taxon>Reichenbachiella</taxon>
    </lineage>
</organism>
<dbReference type="Gene3D" id="2.130.10.10">
    <property type="entry name" value="YVTN repeat-like/Quinoprotein amine dehydrogenase"/>
    <property type="match status" value="1"/>
</dbReference>
<dbReference type="PROSITE" id="PS51257">
    <property type="entry name" value="PROKAR_LIPOPROTEIN"/>
    <property type="match status" value="1"/>
</dbReference>
<dbReference type="InterPro" id="IPR009722">
    <property type="entry name" value="YjiK/CarP"/>
</dbReference>
<reference evidence="4 5" key="1">
    <citation type="submission" date="2017-04" db="EMBL/GenBank/DDBJ databases">
        <authorList>
            <person name="Afonso C.L."/>
            <person name="Miller P.J."/>
            <person name="Scott M.A."/>
            <person name="Spackman E."/>
            <person name="Goraichik I."/>
            <person name="Dimitrov K.M."/>
            <person name="Suarez D.L."/>
            <person name="Swayne D.E."/>
        </authorList>
    </citation>
    <scope>NUCLEOTIDE SEQUENCE [LARGE SCALE GENOMIC DNA]</scope>
    <source>
        <strain evidence="4 5">DSM 26133</strain>
    </source>
</reference>
<dbReference type="AlphaFoldDB" id="A0A1W2GDU7"/>
<accession>A0A1W2GDU7</accession>
<dbReference type="Pfam" id="PF06977">
    <property type="entry name" value="SdiA-regulated"/>
    <property type="match status" value="1"/>
</dbReference>
<evidence type="ECO:0000313" key="5">
    <source>
        <dbReference type="Proteomes" id="UP000192472"/>
    </source>
</evidence>
<dbReference type="RefSeq" id="WP_139793827.1">
    <property type="nucleotide sequence ID" value="NZ_FWYF01000002.1"/>
</dbReference>
<dbReference type="GO" id="GO:0005886">
    <property type="term" value="C:plasma membrane"/>
    <property type="evidence" value="ECO:0007669"/>
    <property type="project" value="UniProtKB-SubCell"/>
</dbReference>
<keyword evidence="2" id="KW-1003">Cell membrane</keyword>
<sequence>MPKARFCLIVLWTVTFGCQYNSRPTAEALFHYTPKELTNYNLTKPDAKYFLPYVLEEISGMTYYNPGVIACVQDEDGKVFFYNHHTRKIENTVRFADSGDYEGIAVNGEKIYVAESNGHIYKFELGSSGEIKQVKKYKTDLKKHNDVEGLVYDPIVNKLLVACKGDPEINDKKKKGRSVYYFDLENQEIDKREAFNITKHEVKDYLETYKDFEYEENRINFKPSGIALHPINGHFYIIASIGKLMLITDRKGKIKGSIPLDPRLLGQPEGICFAPNGDLFISSEGQGDKGYILKFNMK</sequence>
<evidence type="ECO:0000256" key="2">
    <source>
        <dbReference type="ARBA" id="ARBA00022475"/>
    </source>
</evidence>
<name>A0A1W2GDU7_REIFA</name>
<keyword evidence="5" id="KW-1185">Reference proteome</keyword>
<proteinExistence type="predicted"/>
<keyword evidence="3" id="KW-0472">Membrane</keyword>
<dbReference type="EMBL" id="FWYF01000002">
    <property type="protein sequence ID" value="SMD34498.1"/>
    <property type="molecule type" value="Genomic_DNA"/>
</dbReference>
<evidence type="ECO:0000256" key="3">
    <source>
        <dbReference type="ARBA" id="ARBA00023136"/>
    </source>
</evidence>
<dbReference type="Proteomes" id="UP000192472">
    <property type="component" value="Unassembled WGS sequence"/>
</dbReference>
<comment type="subcellular location">
    <subcellularLocation>
        <location evidence="1">Cell membrane</location>
    </subcellularLocation>
</comment>
<protein>
    <submittedName>
        <fullName evidence="4">SdiA-regulated</fullName>
    </submittedName>
</protein>
<dbReference type="InterPro" id="IPR015943">
    <property type="entry name" value="WD40/YVTN_repeat-like_dom_sf"/>
</dbReference>
<evidence type="ECO:0000256" key="1">
    <source>
        <dbReference type="ARBA" id="ARBA00004236"/>
    </source>
</evidence>
<evidence type="ECO:0000313" key="4">
    <source>
        <dbReference type="EMBL" id="SMD34498.1"/>
    </source>
</evidence>